<dbReference type="Gene3D" id="3.30.420.10">
    <property type="entry name" value="Ribonuclease H-like superfamily/Ribonuclease H"/>
    <property type="match status" value="1"/>
</dbReference>
<accession>A0A815WQJ3</accession>
<reference evidence="1" key="1">
    <citation type="submission" date="2021-02" db="EMBL/GenBank/DDBJ databases">
        <authorList>
            <person name="Nowell W R."/>
        </authorList>
    </citation>
    <scope>NUCLEOTIDE SEQUENCE</scope>
</reference>
<evidence type="ECO:0000313" key="2">
    <source>
        <dbReference type="Proteomes" id="UP000663889"/>
    </source>
</evidence>
<dbReference type="InterPro" id="IPR036397">
    <property type="entry name" value="RNaseH_sf"/>
</dbReference>
<dbReference type="Proteomes" id="UP000663889">
    <property type="component" value="Unassembled WGS sequence"/>
</dbReference>
<evidence type="ECO:0000313" key="1">
    <source>
        <dbReference type="EMBL" id="CAF1544863.1"/>
    </source>
</evidence>
<dbReference type="PANTHER" id="PTHR33939">
    <property type="entry name" value="PROTEIN CBG22215"/>
    <property type="match status" value="1"/>
</dbReference>
<sequence>EKERIAICLDNATWHNKLTEESIIPKHSSIKGEIQKWLQDRKINFPEKFVKAQLLQLVCTNCPRKEYMSDRIAKKYAVEIIRLPKLHCSLNPIELLWNNLKQFVRDQNTTFRQDDVKQLIEQFLVAMDDKLASSYFHHVYEVEEMYKTADEIMEEEIEPHFQSDINCCQRVRFDTVFPNCHDCFQPRISTKTTTQTVMPLSTINNETVAIADGDTNLSRICFKEKEECRPSDSQLNTSE</sequence>
<name>A0A815WQJ3_9BILA</name>
<proteinExistence type="predicted"/>
<evidence type="ECO:0008006" key="3">
    <source>
        <dbReference type="Google" id="ProtNLM"/>
    </source>
</evidence>
<dbReference type="AlphaFoldDB" id="A0A815WQJ3"/>
<dbReference type="GO" id="GO:0003676">
    <property type="term" value="F:nucleic acid binding"/>
    <property type="evidence" value="ECO:0007669"/>
    <property type="project" value="InterPro"/>
</dbReference>
<comment type="caution">
    <text evidence="1">The sequence shown here is derived from an EMBL/GenBank/DDBJ whole genome shotgun (WGS) entry which is preliminary data.</text>
</comment>
<gene>
    <name evidence="1" type="ORF">SEV965_LOCUS38351</name>
</gene>
<organism evidence="1 2">
    <name type="scientific">Rotaria sordida</name>
    <dbReference type="NCBI Taxonomy" id="392033"/>
    <lineage>
        <taxon>Eukaryota</taxon>
        <taxon>Metazoa</taxon>
        <taxon>Spiralia</taxon>
        <taxon>Gnathifera</taxon>
        <taxon>Rotifera</taxon>
        <taxon>Eurotatoria</taxon>
        <taxon>Bdelloidea</taxon>
        <taxon>Philodinida</taxon>
        <taxon>Philodinidae</taxon>
        <taxon>Rotaria</taxon>
    </lineage>
</organism>
<dbReference type="EMBL" id="CAJNOU010009236">
    <property type="protein sequence ID" value="CAF1544863.1"/>
    <property type="molecule type" value="Genomic_DNA"/>
</dbReference>
<dbReference type="PANTHER" id="PTHR33939:SF1">
    <property type="entry name" value="DUF4371 DOMAIN-CONTAINING PROTEIN"/>
    <property type="match status" value="1"/>
</dbReference>
<protein>
    <recommendedName>
        <fullName evidence="3">Tc1-like transposase DDE domain-containing protein</fullName>
    </recommendedName>
</protein>
<feature type="non-terminal residue" evidence="1">
    <location>
        <position position="1"/>
    </location>
</feature>